<evidence type="ECO:0000313" key="2">
    <source>
        <dbReference type="EMBL" id="CEK54987.1"/>
    </source>
</evidence>
<feature type="non-terminal residue" evidence="2">
    <location>
        <position position="93"/>
    </location>
</feature>
<protein>
    <submittedName>
        <fullName evidence="2">Uncharacterized protein</fullName>
    </submittedName>
</protein>
<dbReference type="EMBL" id="HACG01008122">
    <property type="protein sequence ID" value="CEK54987.1"/>
    <property type="molecule type" value="Transcribed_RNA"/>
</dbReference>
<proteinExistence type="predicted"/>
<feature type="region of interest" description="Disordered" evidence="1">
    <location>
        <begin position="1"/>
        <end position="20"/>
    </location>
</feature>
<evidence type="ECO:0000256" key="1">
    <source>
        <dbReference type="SAM" id="MobiDB-lite"/>
    </source>
</evidence>
<reference evidence="2" key="1">
    <citation type="submission" date="2014-12" db="EMBL/GenBank/DDBJ databases">
        <title>Insight into the proteome of Arion vulgaris.</title>
        <authorList>
            <person name="Aradska J."/>
            <person name="Bulat T."/>
            <person name="Smidak R."/>
            <person name="Sarate P."/>
            <person name="Gangsoo J."/>
            <person name="Sialana F."/>
            <person name="Bilban M."/>
            <person name="Lubec G."/>
        </authorList>
    </citation>
    <scope>NUCLEOTIDE SEQUENCE</scope>
    <source>
        <tissue evidence="2">Skin</tissue>
    </source>
</reference>
<gene>
    <name evidence="2" type="primary">ORF24090</name>
</gene>
<accession>A0A0B6YFM5</accession>
<name>A0A0B6YFM5_9EUPU</name>
<organism evidence="2">
    <name type="scientific">Arion vulgaris</name>
    <dbReference type="NCBI Taxonomy" id="1028688"/>
    <lineage>
        <taxon>Eukaryota</taxon>
        <taxon>Metazoa</taxon>
        <taxon>Spiralia</taxon>
        <taxon>Lophotrochozoa</taxon>
        <taxon>Mollusca</taxon>
        <taxon>Gastropoda</taxon>
        <taxon>Heterobranchia</taxon>
        <taxon>Euthyneura</taxon>
        <taxon>Panpulmonata</taxon>
        <taxon>Eupulmonata</taxon>
        <taxon>Stylommatophora</taxon>
        <taxon>Helicina</taxon>
        <taxon>Arionoidea</taxon>
        <taxon>Arionidae</taxon>
        <taxon>Arion</taxon>
    </lineage>
</organism>
<sequence>IATLGGVFSPPPPPTAASGNLIRDVNHERHGLLSSPGRYSTTLHHHPHMMYGMYGVQPGITYAGGMSSPHFVPTLLQAQQAMMAQHQVVNQPS</sequence>
<dbReference type="AlphaFoldDB" id="A0A0B6YFM5"/>
<feature type="non-terminal residue" evidence="2">
    <location>
        <position position="1"/>
    </location>
</feature>